<evidence type="ECO:0000256" key="23">
    <source>
        <dbReference type="ARBA" id="ARBA00080244"/>
    </source>
</evidence>
<accession>A0A9P0AEA8</accession>
<reference evidence="29" key="1">
    <citation type="submission" date="2021-12" db="EMBL/GenBank/DDBJ databases">
        <authorList>
            <person name="King R."/>
        </authorList>
    </citation>
    <scope>NUCLEOTIDE SEQUENCE</scope>
</reference>
<name>A0A9P0AEA8_BEMTA</name>
<comment type="catalytic activity">
    <reaction evidence="19">
        <text>L-glutamate(out) = L-glutamate(in)</text>
        <dbReference type="Rhea" id="RHEA:66336"/>
        <dbReference type="ChEBI" id="CHEBI:29985"/>
    </reaction>
    <physiologicalReaction direction="left-to-right" evidence="19">
        <dbReference type="Rhea" id="RHEA:66337"/>
    </physiologicalReaction>
</comment>
<feature type="compositionally biased region" description="Polar residues" evidence="26">
    <location>
        <begin position="487"/>
        <end position="506"/>
    </location>
</feature>
<proteinExistence type="predicted"/>
<feature type="transmembrane region" description="Helical" evidence="27">
    <location>
        <begin position="27"/>
        <end position="54"/>
    </location>
</feature>
<evidence type="ECO:0000259" key="28">
    <source>
        <dbReference type="PROSITE" id="PS50850"/>
    </source>
</evidence>
<evidence type="ECO:0000256" key="5">
    <source>
        <dbReference type="ARBA" id="ARBA00022448"/>
    </source>
</evidence>
<evidence type="ECO:0000256" key="8">
    <source>
        <dbReference type="ARBA" id="ARBA00022847"/>
    </source>
</evidence>
<dbReference type="InterPro" id="IPR036259">
    <property type="entry name" value="MFS_trans_sf"/>
</dbReference>
<evidence type="ECO:0000256" key="1">
    <source>
        <dbReference type="ARBA" id="ARBA00004432"/>
    </source>
</evidence>
<evidence type="ECO:0000256" key="27">
    <source>
        <dbReference type="SAM" id="Phobius"/>
    </source>
</evidence>
<dbReference type="GO" id="GO:0030672">
    <property type="term" value="C:synaptic vesicle membrane"/>
    <property type="evidence" value="ECO:0007669"/>
    <property type="project" value="UniProtKB-SubCell"/>
</dbReference>
<dbReference type="GO" id="GO:0015293">
    <property type="term" value="F:symporter activity"/>
    <property type="evidence" value="ECO:0007669"/>
    <property type="project" value="UniProtKB-KW"/>
</dbReference>
<keyword evidence="8" id="KW-0769">Symport</keyword>
<dbReference type="GO" id="GO:0046942">
    <property type="term" value="P:carboxylic acid transport"/>
    <property type="evidence" value="ECO:0007669"/>
    <property type="project" value="UniProtKB-ARBA"/>
</dbReference>
<protein>
    <recommendedName>
        <fullName evidence="22">Sialin</fullName>
    </recommendedName>
    <alternativeName>
        <fullName evidence="25">H(+)/nitrate cotransporter</fullName>
    </alternativeName>
    <alternativeName>
        <fullName evidence="23">H(+)/sialic acid cotransporter</fullName>
    </alternativeName>
    <alternativeName>
        <fullName evidence="24">Vesicular excitatory amino acid transporter</fullName>
    </alternativeName>
</protein>
<dbReference type="CDD" id="cd17318">
    <property type="entry name" value="MFS_SLC17"/>
    <property type="match status" value="1"/>
</dbReference>
<feature type="transmembrane region" description="Helical" evidence="27">
    <location>
        <begin position="306"/>
        <end position="329"/>
    </location>
</feature>
<dbReference type="PANTHER" id="PTHR11662:SF455">
    <property type="entry name" value="GH23975P"/>
    <property type="match status" value="1"/>
</dbReference>
<evidence type="ECO:0000256" key="21">
    <source>
        <dbReference type="ARBA" id="ARBA00056891"/>
    </source>
</evidence>
<dbReference type="FunFam" id="1.20.1250.20:FF:000003">
    <property type="entry name" value="Solute carrier family 17 member 3"/>
    <property type="match status" value="1"/>
</dbReference>
<dbReference type="GO" id="GO:0006820">
    <property type="term" value="P:monoatomic anion transport"/>
    <property type="evidence" value="ECO:0007669"/>
    <property type="project" value="TreeGrafter"/>
</dbReference>
<keyword evidence="6" id="KW-1003">Cell membrane</keyword>
<evidence type="ECO:0000256" key="22">
    <source>
        <dbReference type="ARBA" id="ARBA00069713"/>
    </source>
</evidence>
<evidence type="ECO:0000256" key="3">
    <source>
        <dbReference type="ARBA" id="ARBA00004638"/>
    </source>
</evidence>
<feature type="transmembrane region" description="Helical" evidence="27">
    <location>
        <begin position="205"/>
        <end position="225"/>
    </location>
</feature>
<feature type="domain" description="Major facilitator superfamily (MFS) profile" evidence="28">
    <location>
        <begin position="25"/>
        <end position="457"/>
    </location>
</feature>
<evidence type="ECO:0000256" key="15">
    <source>
        <dbReference type="ARBA" id="ARBA00050101"/>
    </source>
</evidence>
<organism evidence="29 30">
    <name type="scientific">Bemisia tabaci</name>
    <name type="common">Sweetpotato whitefly</name>
    <name type="synonym">Aleurodes tabaci</name>
    <dbReference type="NCBI Taxonomy" id="7038"/>
    <lineage>
        <taxon>Eukaryota</taxon>
        <taxon>Metazoa</taxon>
        <taxon>Ecdysozoa</taxon>
        <taxon>Arthropoda</taxon>
        <taxon>Hexapoda</taxon>
        <taxon>Insecta</taxon>
        <taxon>Pterygota</taxon>
        <taxon>Neoptera</taxon>
        <taxon>Paraneoptera</taxon>
        <taxon>Hemiptera</taxon>
        <taxon>Sternorrhyncha</taxon>
        <taxon>Aleyrodoidea</taxon>
        <taxon>Aleyrodidae</taxon>
        <taxon>Aleyrodinae</taxon>
        <taxon>Bemisia</taxon>
    </lineage>
</organism>
<feature type="transmembrane region" description="Helical" evidence="27">
    <location>
        <begin position="140"/>
        <end position="163"/>
    </location>
</feature>
<dbReference type="EMBL" id="OU963868">
    <property type="protein sequence ID" value="CAH0392614.1"/>
    <property type="molecule type" value="Genomic_DNA"/>
</dbReference>
<evidence type="ECO:0000256" key="16">
    <source>
        <dbReference type="ARBA" id="ARBA00050554"/>
    </source>
</evidence>
<dbReference type="SUPFAM" id="SSF103473">
    <property type="entry name" value="MFS general substrate transporter"/>
    <property type="match status" value="1"/>
</dbReference>
<comment type="catalytic activity">
    <reaction evidence="18">
        <text>N-acetyl-L-aspartyl-L-glutamate(out) = N-acetyl-L-aspartyl-L-glutamate(in)</text>
        <dbReference type="Rhea" id="RHEA:72599"/>
        <dbReference type="ChEBI" id="CHEBI:76931"/>
    </reaction>
    <physiologicalReaction direction="left-to-right" evidence="18">
        <dbReference type="Rhea" id="RHEA:72600"/>
    </physiologicalReaction>
</comment>
<keyword evidence="13" id="KW-0458">Lysosome</keyword>
<evidence type="ECO:0000256" key="12">
    <source>
        <dbReference type="ARBA" id="ARBA00023180"/>
    </source>
</evidence>
<dbReference type="FunFam" id="1.20.1250.20:FF:000067">
    <property type="entry name" value="sialin isoform X2"/>
    <property type="match status" value="1"/>
</dbReference>
<evidence type="ECO:0000256" key="25">
    <source>
        <dbReference type="ARBA" id="ARBA00081925"/>
    </source>
</evidence>
<evidence type="ECO:0000256" key="4">
    <source>
        <dbReference type="ARBA" id="ARBA00004656"/>
    </source>
</evidence>
<dbReference type="AlphaFoldDB" id="A0A9P0AEA8"/>
<keyword evidence="7 27" id="KW-0812">Transmembrane</keyword>
<evidence type="ECO:0000256" key="9">
    <source>
        <dbReference type="ARBA" id="ARBA00022989"/>
    </source>
</evidence>
<dbReference type="InterPro" id="IPR020846">
    <property type="entry name" value="MFS_dom"/>
</dbReference>
<feature type="transmembrane region" description="Helical" evidence="27">
    <location>
        <begin position="434"/>
        <end position="452"/>
    </location>
</feature>
<comment type="subcellular location">
    <subcellularLocation>
        <location evidence="2">Basolateral cell membrane</location>
        <topology evidence="2">Multi-pass membrane protein</topology>
    </subcellularLocation>
    <subcellularLocation>
        <location evidence="3">Cytoplasmic vesicle</location>
        <location evidence="3">Secretory vesicle membrane</location>
        <topology evidence="3">Multi-pass membrane protein</topology>
    </subcellularLocation>
    <subcellularLocation>
        <location evidence="1">Cytoplasmic vesicle</location>
        <location evidence="1">Secretory vesicle</location>
        <location evidence="1">Synaptic vesicle membrane</location>
    </subcellularLocation>
    <subcellularLocation>
        <location evidence="4">Lysosome membrane</location>
    </subcellularLocation>
</comment>
<evidence type="ECO:0000256" key="14">
    <source>
        <dbReference type="ARBA" id="ARBA00023329"/>
    </source>
</evidence>
<comment type="catalytic activity">
    <reaction evidence="17">
        <text>N-acetylneuraminate(in) + H(+)(in) = N-acetylneuraminate(out) + H(+)(out)</text>
        <dbReference type="Rhea" id="RHEA:28987"/>
        <dbReference type="ChEBI" id="CHEBI:15378"/>
        <dbReference type="ChEBI" id="CHEBI:35418"/>
    </reaction>
    <physiologicalReaction direction="right-to-left" evidence="17">
        <dbReference type="Rhea" id="RHEA:28989"/>
    </physiologicalReaction>
</comment>
<dbReference type="Pfam" id="PF07690">
    <property type="entry name" value="MFS_1"/>
    <property type="match status" value="1"/>
</dbReference>
<evidence type="ECO:0000256" key="11">
    <source>
        <dbReference type="ARBA" id="ARBA00023136"/>
    </source>
</evidence>
<evidence type="ECO:0000313" key="30">
    <source>
        <dbReference type="Proteomes" id="UP001152759"/>
    </source>
</evidence>
<dbReference type="InterPro" id="IPR050382">
    <property type="entry name" value="MFS_Na/Anion_cotransporter"/>
</dbReference>
<evidence type="ECO:0000256" key="18">
    <source>
        <dbReference type="ARBA" id="ARBA00051403"/>
    </source>
</evidence>
<feature type="transmembrane region" description="Helical" evidence="27">
    <location>
        <begin position="115"/>
        <end position="134"/>
    </location>
</feature>
<feature type="transmembrane region" description="Helical" evidence="27">
    <location>
        <begin position="399"/>
        <end position="422"/>
    </location>
</feature>
<dbReference type="GO" id="GO:0016323">
    <property type="term" value="C:basolateral plasma membrane"/>
    <property type="evidence" value="ECO:0007669"/>
    <property type="project" value="UniProtKB-SubCell"/>
</dbReference>
<evidence type="ECO:0000256" key="17">
    <source>
        <dbReference type="ARBA" id="ARBA00050625"/>
    </source>
</evidence>
<evidence type="ECO:0000256" key="6">
    <source>
        <dbReference type="ARBA" id="ARBA00022475"/>
    </source>
</evidence>
<evidence type="ECO:0000256" key="13">
    <source>
        <dbReference type="ARBA" id="ARBA00023228"/>
    </source>
</evidence>
<evidence type="ECO:0000256" key="24">
    <source>
        <dbReference type="ARBA" id="ARBA00081195"/>
    </source>
</evidence>
<dbReference type="Gene3D" id="1.20.1250.20">
    <property type="entry name" value="MFS general substrate transporter like domains"/>
    <property type="match status" value="2"/>
</dbReference>
<dbReference type="InterPro" id="IPR011701">
    <property type="entry name" value="MFS"/>
</dbReference>
<evidence type="ECO:0000256" key="26">
    <source>
        <dbReference type="SAM" id="MobiDB-lite"/>
    </source>
</evidence>
<comment type="catalytic activity">
    <reaction evidence="16">
        <text>L-aspartate(out) = L-aspartate(in)</text>
        <dbReference type="Rhea" id="RHEA:66332"/>
        <dbReference type="ChEBI" id="CHEBI:29991"/>
    </reaction>
    <physiologicalReaction direction="left-to-right" evidence="16">
        <dbReference type="Rhea" id="RHEA:66333"/>
    </physiologicalReaction>
</comment>
<keyword evidence="30" id="KW-1185">Reference proteome</keyword>
<evidence type="ECO:0000313" key="29">
    <source>
        <dbReference type="EMBL" id="CAH0392614.1"/>
    </source>
</evidence>
<comment type="catalytic activity">
    <reaction evidence="20">
        <text>D-glucuronate(out) + H(+)(out) = D-glucuronate(in) + H(+)(in)</text>
        <dbReference type="Rhea" id="RHEA:72591"/>
        <dbReference type="ChEBI" id="CHEBI:15378"/>
        <dbReference type="ChEBI" id="CHEBI:58720"/>
    </reaction>
    <physiologicalReaction direction="left-to-right" evidence="20">
        <dbReference type="Rhea" id="RHEA:72592"/>
    </physiologicalReaction>
</comment>
<keyword evidence="12" id="KW-0325">Glycoprotein</keyword>
<evidence type="ECO:0000256" key="19">
    <source>
        <dbReference type="ARBA" id="ARBA00051447"/>
    </source>
</evidence>
<gene>
    <name evidence="29" type="ORF">BEMITA_LOCUS11112</name>
</gene>
<comment type="function">
    <text evidence="21">Receptor for CM101, a polysaccharide produced by group B Streptococcus with antipathoangiogenic properties.</text>
</comment>
<evidence type="ECO:0000256" key="20">
    <source>
        <dbReference type="ARBA" id="ARBA00051612"/>
    </source>
</evidence>
<evidence type="ECO:0000256" key="7">
    <source>
        <dbReference type="ARBA" id="ARBA00022692"/>
    </source>
</evidence>
<feature type="compositionally biased region" description="Basic and acidic residues" evidence="26">
    <location>
        <begin position="473"/>
        <end position="486"/>
    </location>
</feature>
<dbReference type="PANTHER" id="PTHR11662">
    <property type="entry name" value="SOLUTE CARRIER FAMILY 17"/>
    <property type="match status" value="1"/>
</dbReference>
<keyword evidence="11 27" id="KW-0472">Membrane</keyword>
<evidence type="ECO:0000256" key="2">
    <source>
        <dbReference type="ARBA" id="ARBA00004554"/>
    </source>
</evidence>
<feature type="region of interest" description="Disordered" evidence="26">
    <location>
        <begin position="466"/>
        <end position="506"/>
    </location>
</feature>
<dbReference type="GO" id="GO:0005765">
    <property type="term" value="C:lysosomal membrane"/>
    <property type="evidence" value="ECO:0007669"/>
    <property type="project" value="UniProtKB-SubCell"/>
</dbReference>
<feature type="transmembrane region" description="Helical" evidence="27">
    <location>
        <begin position="84"/>
        <end position="108"/>
    </location>
</feature>
<dbReference type="Proteomes" id="UP001152759">
    <property type="component" value="Chromosome 7"/>
</dbReference>
<keyword evidence="5" id="KW-0813">Transport</keyword>
<dbReference type="PROSITE" id="PS50850">
    <property type="entry name" value="MFS"/>
    <property type="match status" value="1"/>
</dbReference>
<keyword evidence="10" id="KW-0770">Synapse</keyword>
<keyword evidence="14" id="KW-0968">Cytoplasmic vesicle</keyword>
<keyword evidence="9 27" id="KW-1133">Transmembrane helix</keyword>
<sequence>MECNTKTDLPKPPLLGSKWQFWKQRRYLVAFLAFLGFFNVYTLRVNLSVAIVAMTTGQILKEKLENGTTVISTMPKEFDWDSKLQGLILSSFFYGYICTQLFGGWLGARIGGARVYGVGVAVTALLTLITPPLARLNVNFLIALRIIEGLFEGVTYPCIHAVWSQWAPPMERTQLASVAFSGSFVGTVVAYPVCGFLADKFGWSADFYIPGLVGLFWVLVWLTVVRDRPEDDPYISSEELKYIQDTLGDTSDKKVPVPWKNIVTSMPVWAIVCAHFCENWGFYTLLTQLPTFMKDTLNFNLAESGFLSALPYLVMALVMQRSGYLADWVRSTHLTTTQTRKLFNCTAFISQTIFMFAASYMTAPAGVIFCLIMAVGLGAFAWSAFSVNHLDIAPQYASLLMGFSNTFATIPGIISPMLAGYLVQNKQPSEWQNVFLIASGIYLFGAIFYGIFADGEVQPWAMDESTVQKHNSNAKDTEKQQSESKMTKYTVNPPTSYTNPALNTQE</sequence>
<comment type="catalytic activity">
    <reaction evidence="15">
        <text>2 nitrate(out) + H(+)(out) = 2 nitrate(in) + H(+)(in)</text>
        <dbReference type="Rhea" id="RHEA:71539"/>
        <dbReference type="ChEBI" id="CHEBI:15378"/>
        <dbReference type="ChEBI" id="CHEBI:17632"/>
    </reaction>
    <physiologicalReaction direction="left-to-right" evidence="15">
        <dbReference type="Rhea" id="RHEA:71540"/>
    </physiologicalReaction>
</comment>
<feature type="transmembrane region" description="Helical" evidence="27">
    <location>
        <begin position="366"/>
        <end position="387"/>
    </location>
</feature>
<evidence type="ECO:0000256" key="10">
    <source>
        <dbReference type="ARBA" id="ARBA00023018"/>
    </source>
</evidence>
<feature type="transmembrane region" description="Helical" evidence="27">
    <location>
        <begin position="175"/>
        <end position="193"/>
    </location>
</feature>